<protein>
    <submittedName>
        <fullName evidence="1">Uncharacterized protein</fullName>
    </submittedName>
</protein>
<gene>
    <name evidence="1" type="ORF">EVA_09789</name>
</gene>
<accession>J9G5H5</accession>
<comment type="caution">
    <text evidence="1">The sequence shown here is derived from an EMBL/GenBank/DDBJ whole genome shotgun (WGS) entry which is preliminary data.</text>
</comment>
<organism evidence="1">
    <name type="scientific">gut metagenome</name>
    <dbReference type="NCBI Taxonomy" id="749906"/>
    <lineage>
        <taxon>unclassified sequences</taxon>
        <taxon>metagenomes</taxon>
        <taxon>organismal metagenomes</taxon>
    </lineage>
</organism>
<sequence length="47" mass="5680">MPIFFYLINFEQAKIRGSEDGCYTRLIFSLYKSRKMFLIYTTNLDCK</sequence>
<name>J9G5H5_9ZZZZ</name>
<dbReference type="AlphaFoldDB" id="J9G5H5"/>
<dbReference type="EMBL" id="AMCI01002683">
    <property type="protein sequence ID" value="EJX02104.1"/>
    <property type="molecule type" value="Genomic_DNA"/>
</dbReference>
<proteinExistence type="predicted"/>
<evidence type="ECO:0000313" key="1">
    <source>
        <dbReference type="EMBL" id="EJX02104.1"/>
    </source>
</evidence>
<reference evidence="1" key="1">
    <citation type="journal article" date="2012" name="PLoS ONE">
        <title>Gene sets for utilization of primary and secondary nutrition supplies in the distal gut of endangered iberian lynx.</title>
        <authorList>
            <person name="Alcaide M."/>
            <person name="Messina E."/>
            <person name="Richter M."/>
            <person name="Bargiela R."/>
            <person name="Peplies J."/>
            <person name="Huws S.A."/>
            <person name="Newbold C.J."/>
            <person name="Golyshin P.N."/>
            <person name="Simon M.A."/>
            <person name="Lopez G."/>
            <person name="Yakimov M.M."/>
            <person name="Ferrer M."/>
        </authorList>
    </citation>
    <scope>NUCLEOTIDE SEQUENCE</scope>
</reference>